<sequence length="312" mass="34355">MIRPLLPARISYFLAVGETLNFRKAAEQLGIAQPALSRSIRDLEKQLGFALFERSTRRVALTPAGEVLYRESADAMQRLARATMHAERVAQGLSGTVSVGYSTFAATGPMSDIIIEFRKHHPQAQVGLRLLASSEQAAAFDEGTLDLGFMMSNVVVPPQQTLPISRERLVALVPASHAWAANRAISLRTLSTSPLVIGSTRRWRGFRALIDELVTDRGFSLTIAEEADDVPVLLQLVRSGFGCTILDASFIPTLPPGIVSLEIADATATLDISLVWREDHLSPLAARFIDVAKRFMASRQKQPRRRTRQSRK</sequence>
<dbReference type="Proteomes" id="UP000278143">
    <property type="component" value="Unassembled WGS sequence"/>
</dbReference>
<dbReference type="GO" id="GO:0003700">
    <property type="term" value="F:DNA-binding transcription factor activity"/>
    <property type="evidence" value="ECO:0007669"/>
    <property type="project" value="InterPro"/>
</dbReference>
<evidence type="ECO:0000256" key="1">
    <source>
        <dbReference type="ARBA" id="ARBA00009437"/>
    </source>
</evidence>
<dbReference type="SUPFAM" id="SSF46785">
    <property type="entry name" value="Winged helix' DNA-binding domain"/>
    <property type="match status" value="1"/>
</dbReference>
<keyword evidence="3" id="KW-0238">DNA-binding</keyword>
<evidence type="ECO:0000313" key="7">
    <source>
        <dbReference type="Proteomes" id="UP000278143"/>
    </source>
</evidence>
<accession>A0A4P9Z6M1</accession>
<dbReference type="SUPFAM" id="SSF53850">
    <property type="entry name" value="Periplasmic binding protein-like II"/>
    <property type="match status" value="1"/>
</dbReference>
<gene>
    <name evidence="6" type="ORF">SYNPS1DRAFT_20422</name>
</gene>
<dbReference type="PRINTS" id="PR00039">
    <property type="entry name" value="HTHLYSR"/>
</dbReference>
<reference evidence="7" key="1">
    <citation type="journal article" date="2018" name="Nat. Microbiol.">
        <title>Leveraging single-cell genomics to expand the fungal tree of life.</title>
        <authorList>
            <person name="Ahrendt S.R."/>
            <person name="Quandt C.A."/>
            <person name="Ciobanu D."/>
            <person name="Clum A."/>
            <person name="Salamov A."/>
            <person name="Andreopoulos B."/>
            <person name="Cheng J.F."/>
            <person name="Woyke T."/>
            <person name="Pelin A."/>
            <person name="Henrissat B."/>
            <person name="Reynolds N.K."/>
            <person name="Benny G.L."/>
            <person name="Smith M.E."/>
            <person name="James T.Y."/>
            <person name="Grigoriev I.V."/>
        </authorList>
    </citation>
    <scope>NUCLEOTIDE SEQUENCE [LARGE SCALE GENOMIC DNA]</scope>
    <source>
        <strain evidence="7">Benny S71-1</strain>
    </source>
</reference>
<evidence type="ECO:0000313" key="6">
    <source>
        <dbReference type="EMBL" id="RKP28245.1"/>
    </source>
</evidence>
<dbReference type="Gene3D" id="1.10.10.10">
    <property type="entry name" value="Winged helix-like DNA-binding domain superfamily/Winged helix DNA-binding domain"/>
    <property type="match status" value="1"/>
</dbReference>
<evidence type="ECO:0000256" key="4">
    <source>
        <dbReference type="ARBA" id="ARBA00023163"/>
    </source>
</evidence>
<dbReference type="OrthoDB" id="5572228at2759"/>
<dbReference type="PANTHER" id="PTHR30346">
    <property type="entry name" value="TRANSCRIPTIONAL DUAL REGULATOR HCAR-RELATED"/>
    <property type="match status" value="1"/>
</dbReference>
<proteinExistence type="inferred from homology"/>
<dbReference type="Pfam" id="PF03466">
    <property type="entry name" value="LysR_substrate"/>
    <property type="match status" value="1"/>
</dbReference>
<dbReference type="CDD" id="cd08414">
    <property type="entry name" value="PBP2_LTTR_aromatics_like"/>
    <property type="match status" value="1"/>
</dbReference>
<name>A0A4P9Z6M1_9FUNG</name>
<organism evidence="6 7">
    <name type="scientific">Syncephalis pseudoplumigaleata</name>
    <dbReference type="NCBI Taxonomy" id="1712513"/>
    <lineage>
        <taxon>Eukaryota</taxon>
        <taxon>Fungi</taxon>
        <taxon>Fungi incertae sedis</taxon>
        <taxon>Zoopagomycota</taxon>
        <taxon>Zoopagomycotina</taxon>
        <taxon>Zoopagomycetes</taxon>
        <taxon>Zoopagales</taxon>
        <taxon>Piptocephalidaceae</taxon>
        <taxon>Syncephalis</taxon>
    </lineage>
</organism>
<dbReference type="InterPro" id="IPR000847">
    <property type="entry name" value="LysR_HTH_N"/>
</dbReference>
<keyword evidence="2" id="KW-0805">Transcription regulation</keyword>
<evidence type="ECO:0000259" key="5">
    <source>
        <dbReference type="PROSITE" id="PS50931"/>
    </source>
</evidence>
<feature type="domain" description="HTH lysR-type" evidence="5">
    <location>
        <begin position="5"/>
        <end position="62"/>
    </location>
</feature>
<dbReference type="EMBL" id="KZ989110">
    <property type="protein sequence ID" value="RKP28245.1"/>
    <property type="molecule type" value="Genomic_DNA"/>
</dbReference>
<dbReference type="InterPro" id="IPR036390">
    <property type="entry name" value="WH_DNA-bd_sf"/>
</dbReference>
<dbReference type="Pfam" id="PF00126">
    <property type="entry name" value="HTH_1"/>
    <property type="match status" value="1"/>
</dbReference>
<evidence type="ECO:0000256" key="2">
    <source>
        <dbReference type="ARBA" id="ARBA00023015"/>
    </source>
</evidence>
<keyword evidence="4" id="KW-0804">Transcription</keyword>
<dbReference type="GO" id="GO:0003677">
    <property type="term" value="F:DNA binding"/>
    <property type="evidence" value="ECO:0007669"/>
    <property type="project" value="UniProtKB-KW"/>
</dbReference>
<comment type="similarity">
    <text evidence="1">Belongs to the LysR transcriptional regulatory family.</text>
</comment>
<evidence type="ECO:0000256" key="3">
    <source>
        <dbReference type="ARBA" id="ARBA00023125"/>
    </source>
</evidence>
<dbReference type="PANTHER" id="PTHR30346:SF17">
    <property type="entry name" value="LYSR FAMILY TRANSCRIPTIONAL REGULATOR"/>
    <property type="match status" value="1"/>
</dbReference>
<dbReference type="PROSITE" id="PS50931">
    <property type="entry name" value="HTH_LYSR"/>
    <property type="match status" value="1"/>
</dbReference>
<dbReference type="InterPro" id="IPR005119">
    <property type="entry name" value="LysR_subst-bd"/>
</dbReference>
<dbReference type="GO" id="GO:0032993">
    <property type="term" value="C:protein-DNA complex"/>
    <property type="evidence" value="ECO:0007669"/>
    <property type="project" value="TreeGrafter"/>
</dbReference>
<keyword evidence="7" id="KW-1185">Reference proteome</keyword>
<dbReference type="Gene3D" id="3.40.190.10">
    <property type="entry name" value="Periplasmic binding protein-like II"/>
    <property type="match status" value="2"/>
</dbReference>
<dbReference type="InterPro" id="IPR036388">
    <property type="entry name" value="WH-like_DNA-bd_sf"/>
</dbReference>
<dbReference type="FunFam" id="1.10.10.10:FF:000001">
    <property type="entry name" value="LysR family transcriptional regulator"/>
    <property type="match status" value="1"/>
</dbReference>
<protein>
    <submittedName>
        <fullName evidence="6">Transcriptional regulator, LysR family</fullName>
    </submittedName>
</protein>
<dbReference type="AlphaFoldDB" id="A0A4P9Z6M1"/>